<keyword evidence="5" id="KW-0808">Transferase</keyword>
<evidence type="ECO:0000256" key="6">
    <source>
        <dbReference type="ARBA" id="ARBA00022723"/>
    </source>
</evidence>
<dbReference type="CDD" id="cd00739">
    <property type="entry name" value="DHPS"/>
    <property type="match status" value="1"/>
</dbReference>
<dbReference type="NCBIfam" id="TIGR01496">
    <property type="entry name" value="DHPS"/>
    <property type="match status" value="1"/>
</dbReference>
<keyword evidence="7" id="KW-0460">Magnesium</keyword>
<evidence type="ECO:0000256" key="2">
    <source>
        <dbReference type="ARBA" id="ARBA00001946"/>
    </source>
</evidence>
<comment type="cofactor">
    <cofactor evidence="2">
        <name>Mg(2+)</name>
        <dbReference type="ChEBI" id="CHEBI:18420"/>
    </cofactor>
</comment>
<dbReference type="PANTHER" id="PTHR20941:SF1">
    <property type="entry name" value="FOLIC ACID SYNTHESIS PROTEIN FOL1"/>
    <property type="match status" value="1"/>
</dbReference>
<dbReference type="GO" id="GO:0046656">
    <property type="term" value="P:folic acid biosynthetic process"/>
    <property type="evidence" value="ECO:0007669"/>
    <property type="project" value="UniProtKB-KW"/>
</dbReference>
<comment type="pathway">
    <text evidence="3">Cofactor biosynthesis; tetrahydrofolate biosynthesis; 7,8-dihydrofolate from 2-amino-4-hydroxy-6-hydroxymethyl-7,8-dihydropteridine diphosphate and 4-aminobenzoate: step 1/2.</text>
</comment>
<comment type="catalytic activity">
    <reaction evidence="1">
        <text>(7,8-dihydropterin-6-yl)methyl diphosphate + 4-aminobenzoate = 7,8-dihydropteroate + diphosphate</text>
        <dbReference type="Rhea" id="RHEA:19949"/>
        <dbReference type="ChEBI" id="CHEBI:17836"/>
        <dbReference type="ChEBI" id="CHEBI:17839"/>
        <dbReference type="ChEBI" id="CHEBI:33019"/>
        <dbReference type="ChEBI" id="CHEBI:72950"/>
        <dbReference type="EC" id="2.5.1.15"/>
    </reaction>
</comment>
<evidence type="ECO:0000256" key="1">
    <source>
        <dbReference type="ARBA" id="ARBA00000012"/>
    </source>
</evidence>
<evidence type="ECO:0000256" key="8">
    <source>
        <dbReference type="ARBA" id="ARBA00022909"/>
    </source>
</evidence>
<dbReference type="InterPro" id="IPR045031">
    <property type="entry name" value="DHP_synth-like"/>
</dbReference>
<dbReference type="GO" id="GO:0046654">
    <property type="term" value="P:tetrahydrofolate biosynthetic process"/>
    <property type="evidence" value="ECO:0007669"/>
    <property type="project" value="TreeGrafter"/>
</dbReference>
<dbReference type="PROSITE" id="PS00793">
    <property type="entry name" value="DHPS_2"/>
    <property type="match status" value="1"/>
</dbReference>
<evidence type="ECO:0000313" key="11">
    <source>
        <dbReference type="Proteomes" id="UP000249645"/>
    </source>
</evidence>
<dbReference type="PROSITE" id="PS50972">
    <property type="entry name" value="PTERIN_BINDING"/>
    <property type="match status" value="1"/>
</dbReference>
<dbReference type="InterPro" id="IPR011005">
    <property type="entry name" value="Dihydropteroate_synth-like_sf"/>
</dbReference>
<dbReference type="EC" id="2.5.1.15" evidence="4"/>
<dbReference type="InterPro" id="IPR000489">
    <property type="entry name" value="Pterin-binding_dom"/>
</dbReference>
<keyword evidence="8" id="KW-0289">Folate biosynthesis</keyword>
<reference evidence="10 11" key="1">
    <citation type="submission" date="2017-11" db="EMBL/GenBank/DDBJ databases">
        <title>Infants hospitalized years apart are colonized by the same room-sourced microbial strains.</title>
        <authorList>
            <person name="Brooks B."/>
            <person name="Olm M.R."/>
            <person name="Firek B.A."/>
            <person name="Baker R."/>
            <person name="Thomas B.C."/>
            <person name="Morowitz M.J."/>
            <person name="Banfield J.F."/>
        </authorList>
    </citation>
    <scope>NUCLEOTIDE SEQUENCE [LARGE SCALE GENOMIC DNA]</scope>
    <source>
        <strain evidence="10">S2_009_000_R2_76</strain>
    </source>
</reference>
<sequence>MFTLNCKGRLLSLEKPIVMGIINATPDSFFTGNRKPEVNAAIDTAGKMLEDGASILDLGGQSTHPSSTLLSAEEEMERLAPVLEGLVKAFSDSIISVDTFYSKVAQATIDMGASIVNDISGGNLDKEMIPTVGAMGNVPYVCMHMRGTPQTMKTLTQYENVTLDILDFFIQKTEECRLAGIKDIIIDPGFGFAKNLEQNYELMRRLSDFRILGKSILVGVSRKGMIYRSLGTNGEEALNGTTIINTIALLNGANILRVHDVKEAMEAIKLVEIYKEK</sequence>
<evidence type="ECO:0000256" key="3">
    <source>
        <dbReference type="ARBA" id="ARBA00004763"/>
    </source>
</evidence>
<feature type="domain" description="Pterin-binding" evidence="9">
    <location>
        <begin position="16"/>
        <end position="269"/>
    </location>
</feature>
<accession>A0A2W5ESI3</accession>
<evidence type="ECO:0000259" key="9">
    <source>
        <dbReference type="PROSITE" id="PS50972"/>
    </source>
</evidence>
<dbReference type="PANTHER" id="PTHR20941">
    <property type="entry name" value="FOLATE SYNTHESIS PROTEINS"/>
    <property type="match status" value="1"/>
</dbReference>
<dbReference type="InterPro" id="IPR006390">
    <property type="entry name" value="DHP_synth_dom"/>
</dbReference>
<evidence type="ECO:0000256" key="7">
    <source>
        <dbReference type="ARBA" id="ARBA00022842"/>
    </source>
</evidence>
<dbReference type="GO" id="GO:0005829">
    <property type="term" value="C:cytosol"/>
    <property type="evidence" value="ECO:0007669"/>
    <property type="project" value="TreeGrafter"/>
</dbReference>
<keyword evidence="6" id="KW-0479">Metal-binding</keyword>
<dbReference type="Gene3D" id="3.20.20.20">
    <property type="entry name" value="Dihydropteroate synthase-like"/>
    <property type="match status" value="1"/>
</dbReference>
<gene>
    <name evidence="10" type="primary">folP</name>
    <name evidence="10" type="ORF">DI598_11590</name>
</gene>
<name>A0A2W5ESI3_9SPHI</name>
<dbReference type="SUPFAM" id="SSF51717">
    <property type="entry name" value="Dihydropteroate synthetase-like"/>
    <property type="match status" value="1"/>
</dbReference>
<dbReference type="Proteomes" id="UP000249645">
    <property type="component" value="Unassembled WGS sequence"/>
</dbReference>
<evidence type="ECO:0000256" key="4">
    <source>
        <dbReference type="ARBA" id="ARBA00012458"/>
    </source>
</evidence>
<dbReference type="EMBL" id="QFOI01000208">
    <property type="protein sequence ID" value="PZP46935.1"/>
    <property type="molecule type" value="Genomic_DNA"/>
</dbReference>
<evidence type="ECO:0000313" key="10">
    <source>
        <dbReference type="EMBL" id="PZP46935.1"/>
    </source>
</evidence>
<dbReference type="GO" id="GO:0004156">
    <property type="term" value="F:dihydropteroate synthase activity"/>
    <property type="evidence" value="ECO:0007669"/>
    <property type="project" value="UniProtKB-EC"/>
</dbReference>
<dbReference type="GO" id="GO:0046872">
    <property type="term" value="F:metal ion binding"/>
    <property type="evidence" value="ECO:0007669"/>
    <property type="project" value="UniProtKB-KW"/>
</dbReference>
<dbReference type="Pfam" id="PF00809">
    <property type="entry name" value="Pterin_bind"/>
    <property type="match status" value="1"/>
</dbReference>
<organism evidence="10 11">
    <name type="scientific">Pseudopedobacter saltans</name>
    <dbReference type="NCBI Taxonomy" id="151895"/>
    <lineage>
        <taxon>Bacteria</taxon>
        <taxon>Pseudomonadati</taxon>
        <taxon>Bacteroidota</taxon>
        <taxon>Sphingobacteriia</taxon>
        <taxon>Sphingobacteriales</taxon>
        <taxon>Sphingobacteriaceae</taxon>
        <taxon>Pseudopedobacter</taxon>
    </lineage>
</organism>
<protein>
    <recommendedName>
        <fullName evidence="4">dihydropteroate synthase</fullName>
        <ecNumber evidence="4">2.5.1.15</ecNumber>
    </recommendedName>
</protein>
<evidence type="ECO:0000256" key="5">
    <source>
        <dbReference type="ARBA" id="ARBA00022679"/>
    </source>
</evidence>
<dbReference type="AlphaFoldDB" id="A0A2W5ESI3"/>
<comment type="caution">
    <text evidence="10">The sequence shown here is derived from an EMBL/GenBank/DDBJ whole genome shotgun (WGS) entry which is preliminary data.</text>
</comment>
<proteinExistence type="predicted"/>